<evidence type="ECO:0000259" key="4">
    <source>
        <dbReference type="PROSITE" id="PS50042"/>
    </source>
</evidence>
<comment type="caution">
    <text evidence="6">The sequence shown here is derived from an EMBL/GenBank/DDBJ whole genome shotgun (WGS) entry which is preliminary data.</text>
</comment>
<dbReference type="Pfam" id="PF13545">
    <property type="entry name" value="HTH_Crp_2"/>
    <property type="match status" value="1"/>
</dbReference>
<dbReference type="InterPro" id="IPR000595">
    <property type="entry name" value="cNMP-bd_dom"/>
</dbReference>
<dbReference type="InterPro" id="IPR014710">
    <property type="entry name" value="RmlC-like_jellyroll"/>
</dbReference>
<dbReference type="SUPFAM" id="SSF51206">
    <property type="entry name" value="cAMP-binding domain-like"/>
    <property type="match status" value="1"/>
</dbReference>
<dbReference type="PANTHER" id="PTHR24567">
    <property type="entry name" value="CRP FAMILY TRANSCRIPTIONAL REGULATORY PROTEIN"/>
    <property type="match status" value="1"/>
</dbReference>
<organism evidence="6 7">
    <name type="scientific">Rhizobium soli</name>
    <dbReference type="NCBI Taxonomy" id="424798"/>
    <lineage>
        <taxon>Bacteria</taxon>
        <taxon>Pseudomonadati</taxon>
        <taxon>Pseudomonadota</taxon>
        <taxon>Alphaproteobacteria</taxon>
        <taxon>Hyphomicrobiales</taxon>
        <taxon>Rhizobiaceae</taxon>
        <taxon>Rhizobium/Agrobacterium group</taxon>
        <taxon>Rhizobium</taxon>
    </lineage>
</organism>
<gene>
    <name evidence="6" type="ORF">F4695_002583</name>
</gene>
<feature type="domain" description="HTH crp-type" evidence="5">
    <location>
        <begin position="151"/>
        <end position="224"/>
    </location>
</feature>
<dbReference type="AlphaFoldDB" id="A0A7X0JKE3"/>
<keyword evidence="3" id="KW-0804">Transcription</keyword>
<dbReference type="SMART" id="SM00100">
    <property type="entry name" value="cNMP"/>
    <property type="match status" value="1"/>
</dbReference>
<dbReference type="RefSeq" id="WP_113111084.1">
    <property type="nucleotide sequence ID" value="NZ_JACHBU010000004.1"/>
</dbReference>
<dbReference type="InterPro" id="IPR018490">
    <property type="entry name" value="cNMP-bd_dom_sf"/>
</dbReference>
<dbReference type="GO" id="GO:0003700">
    <property type="term" value="F:DNA-binding transcription factor activity"/>
    <property type="evidence" value="ECO:0007669"/>
    <property type="project" value="TreeGrafter"/>
</dbReference>
<evidence type="ECO:0000313" key="6">
    <source>
        <dbReference type="EMBL" id="MBB6509226.1"/>
    </source>
</evidence>
<dbReference type="Gene3D" id="1.10.10.10">
    <property type="entry name" value="Winged helix-like DNA-binding domain superfamily/Winged helix DNA-binding domain"/>
    <property type="match status" value="1"/>
</dbReference>
<accession>A0A7X0JKE3</accession>
<dbReference type="CDD" id="cd00038">
    <property type="entry name" value="CAP_ED"/>
    <property type="match status" value="1"/>
</dbReference>
<evidence type="ECO:0000259" key="5">
    <source>
        <dbReference type="PROSITE" id="PS51063"/>
    </source>
</evidence>
<protein>
    <submittedName>
        <fullName evidence="6">CRP-like cAMP-binding protein</fullName>
    </submittedName>
</protein>
<dbReference type="Proteomes" id="UP000585437">
    <property type="component" value="Unassembled WGS sequence"/>
</dbReference>
<dbReference type="PROSITE" id="PS50042">
    <property type="entry name" value="CNMP_BINDING_3"/>
    <property type="match status" value="1"/>
</dbReference>
<keyword evidence="1" id="KW-0805">Transcription regulation</keyword>
<proteinExistence type="predicted"/>
<feature type="domain" description="Cyclic nucleotide-binding" evidence="4">
    <location>
        <begin position="18"/>
        <end position="120"/>
    </location>
</feature>
<name>A0A7X0JKE3_9HYPH</name>
<dbReference type="InterPro" id="IPR036388">
    <property type="entry name" value="WH-like_DNA-bd_sf"/>
</dbReference>
<dbReference type="InterPro" id="IPR036390">
    <property type="entry name" value="WH_DNA-bd_sf"/>
</dbReference>
<evidence type="ECO:0000256" key="2">
    <source>
        <dbReference type="ARBA" id="ARBA00023125"/>
    </source>
</evidence>
<dbReference type="Pfam" id="PF00027">
    <property type="entry name" value="cNMP_binding"/>
    <property type="match status" value="1"/>
</dbReference>
<dbReference type="SUPFAM" id="SSF46785">
    <property type="entry name" value="Winged helix' DNA-binding domain"/>
    <property type="match status" value="1"/>
</dbReference>
<reference evidence="6 7" key="1">
    <citation type="submission" date="2020-08" db="EMBL/GenBank/DDBJ databases">
        <title>The Agave Microbiome: Exploring the role of microbial communities in plant adaptations to desert environments.</title>
        <authorList>
            <person name="Partida-Martinez L.P."/>
        </authorList>
    </citation>
    <scope>NUCLEOTIDE SEQUENCE [LARGE SCALE GENOMIC DNA]</scope>
    <source>
        <strain evidence="6 7">AS3.12</strain>
    </source>
</reference>
<evidence type="ECO:0000256" key="1">
    <source>
        <dbReference type="ARBA" id="ARBA00023015"/>
    </source>
</evidence>
<dbReference type="PROSITE" id="PS51063">
    <property type="entry name" value="HTH_CRP_2"/>
    <property type="match status" value="1"/>
</dbReference>
<dbReference type="InterPro" id="IPR050397">
    <property type="entry name" value="Env_Response_Regulators"/>
</dbReference>
<evidence type="ECO:0000313" key="7">
    <source>
        <dbReference type="Proteomes" id="UP000585437"/>
    </source>
</evidence>
<dbReference type="PANTHER" id="PTHR24567:SF74">
    <property type="entry name" value="HTH-TYPE TRANSCRIPTIONAL REGULATOR ARCR"/>
    <property type="match status" value="1"/>
</dbReference>
<dbReference type="EMBL" id="JACHBU010000004">
    <property type="protein sequence ID" value="MBB6509226.1"/>
    <property type="molecule type" value="Genomic_DNA"/>
</dbReference>
<sequence length="237" mass="26297">MTSNLISKINNDIRHSAWFDDLDDDTYSRLVSGSASRLYRDGQTLFFSGQACDALSIIVSGCVHLYFISEDGHEVIFAELGAGDVLGDVELTLGCTHFANAVAAGETRVMVVRRSAFSEITRMPQMSAFLMKTFARKLRKTMAFAEGMALHTLQTRLARLLVDLARLHGRSTPEGLLIDRAISQERMGQLINASRPRVNAQLQAWKGDGVLGMRRGRLIILDYRSLKIMSREGATDN</sequence>
<keyword evidence="2" id="KW-0238">DNA-binding</keyword>
<dbReference type="GO" id="GO:0005829">
    <property type="term" value="C:cytosol"/>
    <property type="evidence" value="ECO:0007669"/>
    <property type="project" value="TreeGrafter"/>
</dbReference>
<evidence type="ECO:0000256" key="3">
    <source>
        <dbReference type="ARBA" id="ARBA00023163"/>
    </source>
</evidence>
<dbReference type="GO" id="GO:0003677">
    <property type="term" value="F:DNA binding"/>
    <property type="evidence" value="ECO:0007669"/>
    <property type="project" value="UniProtKB-KW"/>
</dbReference>
<dbReference type="InterPro" id="IPR012318">
    <property type="entry name" value="HTH_CRP"/>
</dbReference>
<dbReference type="Gene3D" id="2.60.120.10">
    <property type="entry name" value="Jelly Rolls"/>
    <property type="match status" value="1"/>
</dbReference>
<keyword evidence="7" id="KW-1185">Reference proteome</keyword>